<keyword evidence="4" id="KW-0805">Transcription regulation</keyword>
<gene>
    <name evidence="8" type="ORF">AUR64_19510</name>
</gene>
<feature type="domain" description="PAS" evidence="6">
    <location>
        <begin position="28"/>
        <end position="89"/>
    </location>
</feature>
<dbReference type="OrthoDB" id="106505at2157"/>
<dbReference type="SUPFAM" id="SSF55785">
    <property type="entry name" value="PYP-like sensor domain (PAS domain)"/>
    <property type="match status" value="2"/>
</dbReference>
<keyword evidence="3" id="KW-0157">Chromophore</keyword>
<evidence type="ECO:0000256" key="4">
    <source>
        <dbReference type="ARBA" id="ARBA00023015"/>
    </source>
</evidence>
<dbReference type="InterPro" id="IPR031803">
    <property type="entry name" value="BAT_GAF/HTH-assoc"/>
</dbReference>
<dbReference type="EMBL" id="LOPU01000031">
    <property type="protein sequence ID" value="KTG08418.1"/>
    <property type="molecule type" value="Genomic_DNA"/>
</dbReference>
<dbReference type="InterPro" id="IPR001610">
    <property type="entry name" value="PAC"/>
</dbReference>
<evidence type="ECO:0000256" key="2">
    <source>
        <dbReference type="ARBA" id="ARBA00022643"/>
    </source>
</evidence>
<dbReference type="InterPro" id="IPR035965">
    <property type="entry name" value="PAS-like_dom_sf"/>
</dbReference>
<dbReference type="InterPro" id="IPR029016">
    <property type="entry name" value="GAF-like_dom_sf"/>
</dbReference>
<evidence type="ECO:0000259" key="6">
    <source>
        <dbReference type="PROSITE" id="PS50112"/>
    </source>
</evidence>
<dbReference type="Gene3D" id="3.30.450.20">
    <property type="entry name" value="PAS domain"/>
    <property type="match status" value="1"/>
</dbReference>
<feature type="domain" description="PAC" evidence="7">
    <location>
        <begin position="218"/>
        <end position="270"/>
    </location>
</feature>
<dbReference type="InterPro" id="IPR007050">
    <property type="entry name" value="HTH_bacterioopsin"/>
</dbReference>
<protein>
    <recommendedName>
        <fullName evidence="10">Bacterio-opsin activator</fullName>
    </recommendedName>
</protein>
<keyword evidence="5" id="KW-0804">Transcription</keyword>
<accession>A0A0W1R5N1</accession>
<dbReference type="CDD" id="cd00130">
    <property type="entry name" value="PAS"/>
    <property type="match status" value="1"/>
</dbReference>
<evidence type="ECO:0008006" key="10">
    <source>
        <dbReference type="Google" id="ProtNLM"/>
    </source>
</evidence>
<dbReference type="SUPFAM" id="SSF55781">
    <property type="entry name" value="GAF domain-like"/>
    <property type="match status" value="1"/>
</dbReference>
<keyword evidence="2" id="KW-0288">FMN</keyword>
<dbReference type="InterPro" id="IPR000014">
    <property type="entry name" value="PAS"/>
</dbReference>
<dbReference type="InterPro" id="IPR000700">
    <property type="entry name" value="PAS-assoc_C"/>
</dbReference>
<comment type="caution">
    <text evidence="8">The sequence shown here is derived from an EMBL/GenBank/DDBJ whole genome shotgun (WGS) entry which is preliminary data.</text>
</comment>
<keyword evidence="9" id="KW-1185">Reference proteome</keyword>
<sequence length="674" mass="74660">MTHHNSPEDGRGIASKPPDTKQRCTIWLKTDGTIAAVTDLFLETTGYTREEFVGHDALELLSRSDTTDSLNDEQDDALAEAIQRLLDADTIAVETVDAELPTGGGDTESFIVDLISRPPDEEFRGSVGVHPAEGEQDIRDRELWVKTRAMDDADIALCLSDPNRPDNPLIYVNRGFEETTGYTAGEVVGQNCRFLQGEDTDPETVDQLREAIRRGDPASVELKNYRKDGTPFWNQVEVVPIRDEDDNVVHFLGSQRDITERKQREQQLREQREQLLALDQINRVIRSINSALVSMSTREEVEEIVCDRLSDSPSYAAAWIGEVNSARGTITPRASAGIDASALESEVDEIGADEQFPSPAMRATRTQEVEVISDIESEPESNWRSWALENGYNSAAAIPIGFQEFQYDVLTIYSERDHAFSGQERDAVTQLREIVGHAINAIERKEALLDNIVVELEFVMRDPDSPLFAATNDGDCTVTYERTIPLADDKAIQFIRVHGMGWEDVQTALTDDPSVDHARVVSEQEDGCLVEIRSPETPITSKLATYGGQVVDAVVEDGEFRVVVEVPHEIDIREIATAVQRAYPDAELVAQRSTTRSVQTLKQFQSALASRLTDKQQAALEAAFAAGYFTWPRESTGEEIAEGLGIAPATFHEHLRNGLSQLLGASLEGADRSD</sequence>
<dbReference type="Pfam" id="PF13185">
    <property type="entry name" value="GAF_2"/>
    <property type="match status" value="1"/>
</dbReference>
<organism evidence="8 9">
    <name type="scientific">Haloprofundus marisrubri</name>
    <dbReference type="NCBI Taxonomy" id="1514971"/>
    <lineage>
        <taxon>Archaea</taxon>
        <taxon>Methanobacteriati</taxon>
        <taxon>Methanobacteriota</taxon>
        <taxon>Stenosarchaea group</taxon>
        <taxon>Halobacteria</taxon>
        <taxon>Halobacteriales</taxon>
        <taxon>Haloferacaceae</taxon>
        <taxon>Haloprofundus</taxon>
    </lineage>
</organism>
<feature type="domain" description="PAS" evidence="6">
    <location>
        <begin position="166"/>
        <end position="214"/>
    </location>
</feature>
<evidence type="ECO:0000256" key="5">
    <source>
        <dbReference type="ARBA" id="ARBA00023163"/>
    </source>
</evidence>
<dbReference type="Proteomes" id="UP000054387">
    <property type="component" value="Unassembled WGS sequence"/>
</dbReference>
<dbReference type="PANTHER" id="PTHR47429">
    <property type="entry name" value="PROTEIN TWIN LOV 1"/>
    <property type="match status" value="1"/>
</dbReference>
<dbReference type="AlphaFoldDB" id="A0A0W1R5N1"/>
<evidence type="ECO:0000259" key="7">
    <source>
        <dbReference type="PROSITE" id="PS50113"/>
    </source>
</evidence>
<dbReference type="Pfam" id="PF04967">
    <property type="entry name" value="HTH_10"/>
    <property type="match status" value="1"/>
</dbReference>
<dbReference type="PROSITE" id="PS50112">
    <property type="entry name" value="PAS"/>
    <property type="match status" value="2"/>
</dbReference>
<evidence type="ECO:0000313" key="8">
    <source>
        <dbReference type="EMBL" id="KTG08418.1"/>
    </source>
</evidence>
<dbReference type="SMART" id="SM00086">
    <property type="entry name" value="PAC"/>
    <property type="match status" value="1"/>
</dbReference>
<dbReference type="InterPro" id="IPR003018">
    <property type="entry name" value="GAF"/>
</dbReference>
<dbReference type="PROSITE" id="PS50113">
    <property type="entry name" value="PAC"/>
    <property type="match status" value="1"/>
</dbReference>
<name>A0A0W1R5N1_9EURY</name>
<dbReference type="Pfam" id="PF15915">
    <property type="entry name" value="BAT"/>
    <property type="match status" value="1"/>
</dbReference>
<dbReference type="NCBIfam" id="TIGR00229">
    <property type="entry name" value="sensory_box"/>
    <property type="match status" value="1"/>
</dbReference>
<dbReference type="Gene3D" id="3.30.450.40">
    <property type="match status" value="1"/>
</dbReference>
<evidence type="ECO:0000256" key="1">
    <source>
        <dbReference type="ARBA" id="ARBA00022630"/>
    </source>
</evidence>
<dbReference type="PANTHER" id="PTHR47429:SF2">
    <property type="entry name" value="PROTEIN TWIN LOV 1"/>
    <property type="match status" value="1"/>
</dbReference>
<evidence type="ECO:0000313" key="9">
    <source>
        <dbReference type="Proteomes" id="UP000054387"/>
    </source>
</evidence>
<dbReference type="RefSeq" id="WP_058583138.1">
    <property type="nucleotide sequence ID" value="NZ_LOPU01000031.1"/>
</dbReference>
<proteinExistence type="predicted"/>
<dbReference type="Pfam" id="PF13426">
    <property type="entry name" value="PAS_9"/>
    <property type="match status" value="2"/>
</dbReference>
<keyword evidence="1" id="KW-0285">Flavoprotein</keyword>
<reference evidence="8 9" key="1">
    <citation type="submission" date="2015-12" db="EMBL/GenBank/DDBJ databases">
        <title>Haloprofundus marisrubri gen. nov., sp. nov., an extremely halophilic archaeon isolated from the Discovery deep brine-seawater interface in the Red Sea.</title>
        <authorList>
            <person name="Zhang G."/>
            <person name="Stingl U."/>
            <person name="Rashid M."/>
        </authorList>
    </citation>
    <scope>NUCLEOTIDE SEQUENCE [LARGE SCALE GENOMIC DNA]</scope>
    <source>
        <strain evidence="8 9">SB9</strain>
    </source>
</reference>
<evidence type="ECO:0000256" key="3">
    <source>
        <dbReference type="ARBA" id="ARBA00022991"/>
    </source>
</evidence>